<evidence type="ECO:0000313" key="1">
    <source>
        <dbReference type="EMBL" id="MDU0206025.1"/>
    </source>
</evidence>
<dbReference type="RefSeq" id="WP_315955890.1">
    <property type="nucleotide sequence ID" value="NZ_JAWCUD010000018.1"/>
</dbReference>
<dbReference type="EMBL" id="JAWCUD010000018">
    <property type="protein sequence ID" value="MDU0206025.1"/>
    <property type="molecule type" value="Genomic_DNA"/>
</dbReference>
<gene>
    <name evidence="1" type="ORF">RQP52_33635</name>
</gene>
<sequence length="70" mass="8128">MRLLQVLQNSVYSEETVKYKQSIAAAEHVDLQSIMKLAENIRTYLDKRIDSQMCGISRLYKLIQLIKSPI</sequence>
<name>A0ABU3RP01_9BACL</name>
<evidence type="ECO:0000313" key="2">
    <source>
        <dbReference type="Proteomes" id="UP001260980"/>
    </source>
</evidence>
<accession>A0ABU3RP01</accession>
<proteinExistence type="predicted"/>
<reference evidence="1 2" key="1">
    <citation type="submission" date="2023-10" db="EMBL/GenBank/DDBJ databases">
        <title>Paenibacillus strain PFR10 Genome sequencing and assembly.</title>
        <authorList>
            <person name="Kim I."/>
        </authorList>
    </citation>
    <scope>NUCLEOTIDE SEQUENCE [LARGE SCALE GENOMIC DNA]</scope>
    <source>
        <strain evidence="1 2">PFR10</strain>
    </source>
</reference>
<dbReference type="Proteomes" id="UP001260980">
    <property type="component" value="Unassembled WGS sequence"/>
</dbReference>
<protein>
    <submittedName>
        <fullName evidence="1">Uncharacterized protein</fullName>
    </submittedName>
</protein>
<comment type="caution">
    <text evidence="1">The sequence shown here is derived from an EMBL/GenBank/DDBJ whole genome shotgun (WGS) entry which is preliminary data.</text>
</comment>
<keyword evidence="2" id="KW-1185">Reference proteome</keyword>
<organism evidence="1 2">
    <name type="scientific">Paenibacillus violae</name>
    <dbReference type="NCBI Taxonomy" id="3077234"/>
    <lineage>
        <taxon>Bacteria</taxon>
        <taxon>Bacillati</taxon>
        <taxon>Bacillota</taxon>
        <taxon>Bacilli</taxon>
        <taxon>Bacillales</taxon>
        <taxon>Paenibacillaceae</taxon>
        <taxon>Paenibacillus</taxon>
    </lineage>
</organism>